<evidence type="ECO:0000259" key="6">
    <source>
        <dbReference type="Pfam" id="PF17167"/>
    </source>
</evidence>
<evidence type="ECO:0000256" key="3">
    <source>
        <dbReference type="SAM" id="Phobius"/>
    </source>
</evidence>
<dbReference type="Gene3D" id="2.60.420.10">
    <property type="entry name" value="Maltose phosphorylase, domain 3"/>
    <property type="match status" value="1"/>
</dbReference>
<dbReference type="InterPro" id="IPR012341">
    <property type="entry name" value="6hp_glycosidase-like_sf"/>
</dbReference>
<dbReference type="InterPro" id="IPR011013">
    <property type="entry name" value="Gal_mutarotase_sf_dom"/>
</dbReference>
<feature type="transmembrane region" description="Helical" evidence="3">
    <location>
        <begin position="869"/>
        <end position="888"/>
    </location>
</feature>
<dbReference type="EMBL" id="FMWO01000049">
    <property type="protein sequence ID" value="SCZ85774.1"/>
    <property type="molecule type" value="Genomic_DNA"/>
</dbReference>
<dbReference type="STRING" id="51642.NSMM_410009"/>
<gene>
    <name evidence="7" type="ORF">NSMM_410009</name>
</gene>
<dbReference type="CDD" id="cd11753">
    <property type="entry name" value="GH94N_ChvB_NdvB_2_like"/>
    <property type="match status" value="1"/>
</dbReference>
<evidence type="ECO:0000259" key="4">
    <source>
        <dbReference type="Pfam" id="PF06165"/>
    </source>
</evidence>
<dbReference type="InterPro" id="IPR037820">
    <property type="entry name" value="GH94N_NdvB"/>
</dbReference>
<evidence type="ECO:0000256" key="2">
    <source>
        <dbReference type="ARBA" id="ARBA00022679"/>
    </source>
</evidence>
<accession>A0A1G5SEZ5</accession>
<keyword evidence="8" id="KW-1185">Reference proteome</keyword>
<evidence type="ECO:0000313" key="8">
    <source>
        <dbReference type="Proteomes" id="UP000198729"/>
    </source>
</evidence>
<dbReference type="InterPro" id="IPR037824">
    <property type="entry name" value="GH94N_2_NdvB"/>
</dbReference>
<keyword evidence="2 7" id="KW-0808">Transferase</keyword>
<feature type="domain" description="Glycosyl hydrolase 94 supersandwich" evidence="4">
    <location>
        <begin position="1662"/>
        <end position="1946"/>
    </location>
</feature>
<dbReference type="SUPFAM" id="SSF56112">
    <property type="entry name" value="Protein kinase-like (PK-like)"/>
    <property type="match status" value="1"/>
</dbReference>
<feature type="domain" description="Glycosyl hydrolase 94 supersandwich" evidence="4">
    <location>
        <begin position="2173"/>
        <end position="2443"/>
    </location>
</feature>
<dbReference type="Pfam" id="PF06165">
    <property type="entry name" value="GH94_b-supersand"/>
    <property type="match status" value="2"/>
</dbReference>
<feature type="domain" description="Glycoamylase-like" evidence="5">
    <location>
        <begin position="1411"/>
        <end position="1608"/>
    </location>
</feature>
<dbReference type="InterPro" id="IPR052047">
    <property type="entry name" value="GH94_Enzymes"/>
</dbReference>
<dbReference type="RefSeq" id="WP_090286361.1">
    <property type="nucleotide sequence ID" value="NZ_FMWO01000049.1"/>
</dbReference>
<dbReference type="PANTHER" id="PTHR37469">
    <property type="entry name" value="CELLOBIONIC ACID PHOSPHORYLASE-RELATED"/>
    <property type="match status" value="1"/>
</dbReference>
<name>A0A1G5SEZ5_9PROT</name>
<dbReference type="OrthoDB" id="9769991at2"/>
<dbReference type="Pfam" id="PF10091">
    <property type="entry name" value="Glycoamylase"/>
    <property type="match status" value="1"/>
</dbReference>
<keyword evidence="1" id="KW-0328">Glycosyltransferase</keyword>
<dbReference type="Proteomes" id="UP000198729">
    <property type="component" value="Unassembled WGS sequence"/>
</dbReference>
<organism evidence="7 8">
    <name type="scientific">Nitrosomonas mobilis</name>
    <dbReference type="NCBI Taxonomy" id="51642"/>
    <lineage>
        <taxon>Bacteria</taxon>
        <taxon>Pseudomonadati</taxon>
        <taxon>Pseudomonadota</taxon>
        <taxon>Betaproteobacteria</taxon>
        <taxon>Nitrosomonadales</taxon>
        <taxon>Nitrosomonadaceae</taxon>
        <taxon>Nitrosomonas</taxon>
    </lineage>
</organism>
<feature type="transmembrane region" description="Helical" evidence="3">
    <location>
        <begin position="427"/>
        <end position="449"/>
    </location>
</feature>
<dbReference type="InterPro" id="IPR033432">
    <property type="entry name" value="GH94_catalytic"/>
</dbReference>
<dbReference type="Gene3D" id="1.50.10.10">
    <property type="match status" value="1"/>
</dbReference>
<dbReference type="Gene3D" id="2.70.98.40">
    <property type="entry name" value="Glycoside hydrolase, family 65, N-terminal domain"/>
    <property type="match status" value="2"/>
</dbReference>
<evidence type="ECO:0000313" key="7">
    <source>
        <dbReference type="EMBL" id="SCZ85774.1"/>
    </source>
</evidence>
<keyword evidence="3" id="KW-0812">Transmembrane</keyword>
<dbReference type="GO" id="GO:0016757">
    <property type="term" value="F:glycosyltransferase activity"/>
    <property type="evidence" value="ECO:0007669"/>
    <property type="project" value="UniProtKB-KW"/>
</dbReference>
<dbReference type="InterPro" id="IPR037018">
    <property type="entry name" value="GH65_N"/>
</dbReference>
<evidence type="ECO:0000256" key="1">
    <source>
        <dbReference type="ARBA" id="ARBA00022676"/>
    </source>
</evidence>
<dbReference type="Gene3D" id="1.50.10.140">
    <property type="match status" value="2"/>
</dbReference>
<dbReference type="InterPro" id="IPR019282">
    <property type="entry name" value="Glycoamylase-like_cons_dom"/>
</dbReference>
<dbReference type="Pfam" id="PF17167">
    <property type="entry name" value="Glyco_hydro_94"/>
    <property type="match status" value="1"/>
</dbReference>
<proteinExistence type="predicted"/>
<protein>
    <submittedName>
        <fullName evidence="7">Glycosyltransferase 36</fullName>
    </submittedName>
</protein>
<dbReference type="GO" id="GO:0005975">
    <property type="term" value="P:carbohydrate metabolic process"/>
    <property type="evidence" value="ECO:0007669"/>
    <property type="project" value="InterPro"/>
</dbReference>
<dbReference type="InterPro" id="IPR011009">
    <property type="entry name" value="Kinase-like_dom_sf"/>
</dbReference>
<sequence length="2969" mass="332797">MATHSDRFRRFLRQLRGNLSADHFLKHAFDEPPLRSELFSADQMEQRGKQLAALHEIARQRPRDYLMTRLSANEEVLAEVCAQLTTAVKSSQHIMPAGEWLLDNFYLIEEQIHTARRHMPEGYSRGLPRLSSGPSAGLPRVYDIALEIISHGDGRVDATSLCRFVAAYQTVNPLKLGELWAIPIMLRLALIENLRRVAMRIAADRIDSDLAGKWAQQMAVIAEKDLKSLILVIADMAHSQPPMSTPFVAEFTRQLRGHGLALALPLTWIEQVLAESGLTIEQLVQSGNQQQAADQVSISNSIYSLRFLGGMDWREFVESMSLVEQTLRTDPNGSYANMDFASRDRYRHVIEQIAKRSTLTEIEVAQCAIQLAREAQTAQLAQKESDERAAHVGFYLISRGLHTLETRIQVRSSIAISLIKTAKQHALSIYLGLAVLLTLLFSSGLIAIVSTQIQENIPDVLLVVFGILALLSTSQLALNLVNWLATLFVPPHPLPRMDFSTGIPAPSRTLVVVPTMLTSPQGIENLVEALEVRFLANRDDNLFFSLLTDFRDAHEATLADDEILLQLAQTKIEALNTKHGIAENKPFFLFHRPRRWNPQARVWMGYERKRGKLADLNAWLLGDRQDNKTGKHFSCIVGDVTQLVGVTYVITLDTDTHLPRDVARQMVGAMAHPLNRPRFDETRRRVCEGYSILQPRVSASLESTNRSRYARLYGGESGIDPYTRVVSDIYQDLFGEGSFIGKGIYKVDAFEQALNGRFPENSILSHDLLEGCYARAGLLSDVPVYEDYPAHYSVDVSRRHRWVRGDWQLLGWLLPRVPSSGNRREKNPLSPLSKWKLLDNLRRSLVPTALTLLLLLGWCVLTSPWIWTLAVLGILLIPPVTASLVDVFRKSDEIRLGQHLTTVFGTAAQRLAQAVFTLSCLPHEAWFNMDAIVRTVWRMAFNQGRLLEWNPSGEVARSSRTDFTAAARAMWVAPLLAVATTIYLLLFNPAGLIAAGPILLLWFGSPAMAWWIGQSPARPDVTLTAAQTVFLRKLARKTWAYFETFSGPKNNWLPPDNYQEYRGAAVAHRTSPTNIGMALLANLSAYDFGYLPAGKLIERTAHTFDTMQVLERYRGHFYNWYDTRTLKPLHPAYISTVDSGNLAGHLLTLRPGLLALADDPILHRRWFDGLRDTLGILLDTVGNSPPALLTQLQLTIESVCSTPPATLSQAWQYLDQLTKQSQVFLDSRNTAGELSSASGVHAIREYQETAENSVHHPNLDHASAVLSESVGEHDADWWAHALATQCHAAREELVLLAPWLLLPTIPDEFPEELDTIPTLRELADGKMRLAIKRQLDAVPADPSTQYRWLRASQDAILQASNRAIERMAALEQLSRQSSIFADMAFDFLYDKSSHLLAIGYNVDELRRDASYYDLLASEARLTNFIAVAQGQIPQDSWFALGRSLTTNGGEPVLLSWSGSMFEYLMPLLVMPTYENTLLDQTCQAAVARQIDYGRQRGVPWGISESGYHLVDVHLNYQYRAFGVPGLGLKRGLADDLVIAPYATMLALMVAPEAACQNLQQLSALGLEGRFGYYEAIDYTPSRQRRNESSAIVRSYMAHHQGMSLLSLSYLLLGRPMQQRFESDPWLQASLLLLQERIPKAAALVPRTTEFADIRLATTMQQTPIRVFDTASTPTPEVQLLSNGRYHVMVTNAGGGYSHWKNLAVTRWREDTTCDHWGSFCYLRDEQSGEVWSTAYQPTHKQPQHYEVIFSEGRAEFRRRDTIDKGHFETYTEMVVSPEDDIELRRVRITNRTGLRRTLTVTSYAEVVLAVPAADALHPAFSNLFIQTEIDEQHHAIYCTRRPRSATEPTPWMFHMMTTHDVEIDAISYETDRAQFIGRSRTVANPQALSGDTPNILSGSQGSVLDPIVAIRHTITLDPEQMAIVDMVSGVGETRADMLNLIERYQDRRLADRVFDIAWTHAQVVLRQINASETDAQLYGRLANAIIYSNDKFRAETSILKQNHRGQSELWGYAVSGDLPIVLLQISDAANIELVRQLVQAHAYWRLKGLAVDLVIWNEDRAGYRQLLQDQIIGLIATGTEAHVIDRPGGIFVRQTEQMSNEDRILFQSVARIIITDSHGTLAEQINHPRTKVRRMPLLRAIRNHRADPASDSKFPRKDLTLQNGLGGFTADGREYVITTTDKQITPAPWVNVLANPHFGTVISESGQAYTWSENAHQFRLTPWHNDPVSDISGEAFYLRDEESGHYWSPTPLPCRGTNAYVTRHGFGYSVFEHTESGIVSELWVYVGIDAAVKYSVLKVRNASGRPRQLSATGYVEWVLGDLRSKSVMHITTEIDASSGALFAHNPYNAEFTGRIAFFDVDETDRSISCDRTEFIGRNGSLKAPAAMTHSQLSGKTGAALDPCAAIQIKFDLADGQEREIIFRLGQAGRRGAEDARSLIRRVRGAAAARTALEAVWQYWNHTLGTVQIETPDPSLNVLANGWLVYQTLGCRLWARSGYYQSGGAFGFRDQLQDVMALVHAEPLRVREHLLLCAAHQFVEGDVQHWWHPPSNRGVRTRCSDDYLWLPLAVSRYVLSTGDRGVLDESIPFLEGRPVNPEDDSYYDLPTQSNESASLYQHCTRAIQHALRFGEHGLPLMGSGDWNDGMNLVGIHGKGESVWLGFFLYEVLTRFAELAKRQDDASFAEQCLGTAAELRQHIEQHAWDGGWYRRAYFDDGTALGSANNSECQIDSISQSWSVLSGAGDAARSRQGIEAVYARLVRHDNALIQLLDPPFDTSDLDPGYIKGYVPGVRENGGQYTHAAIWTAMAFAAAGDNQRAWELLNMINPVNHGKSAAGIAIYKVEPYVVAADVYAVSPHAGRGGWSWYTGSAGWMYRLIVESLLGLRLEVDKLYFTPCLPASWQTFTLHYRYRETVYHIVVSQTHSDDAGQRGAMRVTLDGIEQPEPIIPLVDDHQEHTAEVRMITSLPHVE</sequence>
<feature type="transmembrane region" description="Helical" evidence="3">
    <location>
        <begin position="461"/>
        <end position="489"/>
    </location>
</feature>
<dbReference type="PANTHER" id="PTHR37469:SF2">
    <property type="entry name" value="CELLOBIONIC ACID PHOSPHORYLASE"/>
    <property type="match status" value="1"/>
</dbReference>
<reference evidence="7 8" key="1">
    <citation type="submission" date="2016-10" db="EMBL/GenBank/DDBJ databases">
        <authorList>
            <person name="de Groot N.N."/>
        </authorList>
    </citation>
    <scope>NUCLEOTIDE SEQUENCE [LARGE SCALE GENOMIC DNA]</scope>
    <source>
        <strain evidence="7">1</strain>
    </source>
</reference>
<dbReference type="CDD" id="cd11756">
    <property type="entry name" value="GH94N_ChvB_NdvB_1_like"/>
    <property type="match status" value="1"/>
</dbReference>
<dbReference type="InterPro" id="IPR008928">
    <property type="entry name" value="6-hairpin_glycosidase_sf"/>
</dbReference>
<feature type="domain" description="Glycosyl hydrolase 94 catalytic" evidence="6">
    <location>
        <begin position="2458"/>
        <end position="2882"/>
    </location>
</feature>
<dbReference type="SUPFAM" id="SSF48208">
    <property type="entry name" value="Six-hairpin glycosidases"/>
    <property type="match status" value="1"/>
</dbReference>
<feature type="transmembrane region" description="Helical" evidence="3">
    <location>
        <begin position="965"/>
        <end position="986"/>
    </location>
</feature>
<evidence type="ECO:0000259" key="5">
    <source>
        <dbReference type="Pfam" id="PF10091"/>
    </source>
</evidence>
<keyword evidence="3" id="KW-0472">Membrane</keyword>
<keyword evidence="3" id="KW-1133">Transmembrane helix</keyword>
<dbReference type="SUPFAM" id="SSF74650">
    <property type="entry name" value="Galactose mutarotase-like"/>
    <property type="match status" value="2"/>
</dbReference>
<dbReference type="InterPro" id="IPR010383">
    <property type="entry name" value="Glyco_hydrolase_94_b-supersand"/>
</dbReference>
<dbReference type="SMART" id="SM01068">
    <property type="entry name" value="CBM_X"/>
    <property type="match status" value="2"/>
</dbReference>
<dbReference type="GO" id="GO:0030246">
    <property type="term" value="F:carbohydrate binding"/>
    <property type="evidence" value="ECO:0007669"/>
    <property type="project" value="InterPro"/>
</dbReference>